<dbReference type="PANTHER" id="PTHR43702:SF3">
    <property type="entry name" value="PROTEIN TSGA"/>
    <property type="match status" value="1"/>
</dbReference>
<feature type="domain" description="Major facilitator superfamily (MFS) profile" evidence="7">
    <location>
        <begin position="1"/>
        <end position="382"/>
    </location>
</feature>
<feature type="transmembrane region" description="Helical" evidence="6">
    <location>
        <begin position="272"/>
        <end position="289"/>
    </location>
</feature>
<sequence length="393" mass="41628" precursor="true">MRMKTVPILLTFFAMGVADAMGPMSDAVKENYELSNVMATLLSFFVFIAFAVFSVPGGLLAARIGKKKLLLLGLGLNVVAMAVPCFIVPNFALLLACIFALGVGTTFLQVAGNPIMHDVSAEGNYGRNLSFAQGFKGIGSTASTYLVTAIAGIALFSSMGWRGVFPFFALLMAGAFIWVACIKVKETQPDTPPNIGSSLSLLKKPVFALAVLGIFLYVGSEVCMARFLKPLLENMGLSADKATSFGPGFFFLLLTIGRLIGGAVLNFMTSRTFFRVSAAMGLAGAIILTTGVSSIAVVGVALAGFGFANIWPMLFSITVEKDPERGSELSGLMCMAISGGALIPLLMGKFVDLDWGPRAFIVPVVCFVYLTILSLQNDKPKQAEMVEEAVPSP</sequence>
<feature type="transmembrane region" description="Helical" evidence="6">
    <location>
        <begin position="205"/>
        <end position="228"/>
    </location>
</feature>
<evidence type="ECO:0000313" key="8">
    <source>
        <dbReference type="EMBL" id="AQT69796.1"/>
    </source>
</evidence>
<evidence type="ECO:0000256" key="4">
    <source>
        <dbReference type="ARBA" id="ARBA00022989"/>
    </source>
</evidence>
<name>A0A1U9NQK9_9BACT</name>
<dbReference type="InterPro" id="IPR050375">
    <property type="entry name" value="MFS_TsgA-like"/>
</dbReference>
<dbReference type="PROSITE" id="PS50850">
    <property type="entry name" value="MFS"/>
    <property type="match status" value="1"/>
</dbReference>
<feature type="transmembrane region" description="Helical" evidence="6">
    <location>
        <begin position="329"/>
        <end position="347"/>
    </location>
</feature>
<dbReference type="GO" id="GO:0022857">
    <property type="term" value="F:transmembrane transporter activity"/>
    <property type="evidence" value="ECO:0007669"/>
    <property type="project" value="InterPro"/>
</dbReference>
<keyword evidence="5 6" id="KW-0472">Membrane</keyword>
<dbReference type="EMBL" id="CP019791">
    <property type="protein sequence ID" value="AQT69796.1"/>
    <property type="molecule type" value="Genomic_DNA"/>
</dbReference>
<feature type="transmembrane region" description="Helical" evidence="6">
    <location>
        <begin position="295"/>
        <end position="317"/>
    </location>
</feature>
<evidence type="ECO:0000259" key="7">
    <source>
        <dbReference type="PROSITE" id="PS50850"/>
    </source>
</evidence>
<feature type="transmembrane region" description="Helical" evidence="6">
    <location>
        <begin position="163"/>
        <end position="184"/>
    </location>
</feature>
<evidence type="ECO:0000256" key="2">
    <source>
        <dbReference type="ARBA" id="ARBA00022475"/>
    </source>
</evidence>
<dbReference type="Pfam" id="PF07690">
    <property type="entry name" value="MFS_1"/>
    <property type="match status" value="1"/>
</dbReference>
<dbReference type="Proteomes" id="UP000189674">
    <property type="component" value="Chromosome"/>
</dbReference>
<keyword evidence="9" id="KW-1185">Reference proteome</keyword>
<evidence type="ECO:0000256" key="5">
    <source>
        <dbReference type="ARBA" id="ARBA00023136"/>
    </source>
</evidence>
<dbReference type="InterPro" id="IPR011701">
    <property type="entry name" value="MFS"/>
</dbReference>
<dbReference type="Gene3D" id="1.20.1250.20">
    <property type="entry name" value="MFS general substrate transporter like domains"/>
    <property type="match status" value="2"/>
</dbReference>
<dbReference type="InterPro" id="IPR020846">
    <property type="entry name" value="MFS_dom"/>
</dbReference>
<keyword evidence="2" id="KW-1003">Cell membrane</keyword>
<dbReference type="AlphaFoldDB" id="A0A1U9NQK9"/>
<feature type="transmembrane region" description="Helical" evidence="6">
    <location>
        <begin position="36"/>
        <end position="62"/>
    </location>
</feature>
<gene>
    <name evidence="8" type="primary">fucP_2</name>
    <name evidence="8" type="ORF">STSP2_02993</name>
</gene>
<feature type="transmembrane region" description="Helical" evidence="6">
    <location>
        <begin position="248"/>
        <end position="265"/>
    </location>
</feature>
<dbReference type="OrthoDB" id="9795150at2"/>
<dbReference type="RefSeq" id="WP_146663447.1">
    <property type="nucleotide sequence ID" value="NZ_CP019791.1"/>
</dbReference>
<dbReference type="STRING" id="1936003.STSP2_02993"/>
<feature type="transmembrane region" description="Helical" evidence="6">
    <location>
        <begin position="359"/>
        <end position="375"/>
    </location>
</feature>
<accession>A0A1U9NQK9</accession>
<evidence type="ECO:0000313" key="9">
    <source>
        <dbReference type="Proteomes" id="UP000189674"/>
    </source>
</evidence>
<evidence type="ECO:0000256" key="1">
    <source>
        <dbReference type="ARBA" id="ARBA00004429"/>
    </source>
</evidence>
<feature type="transmembrane region" description="Helical" evidence="6">
    <location>
        <begin position="137"/>
        <end position="157"/>
    </location>
</feature>
<feature type="transmembrane region" description="Helical" evidence="6">
    <location>
        <begin position="69"/>
        <end position="87"/>
    </location>
</feature>
<dbReference type="KEGG" id="alus:STSP2_02993"/>
<keyword evidence="3 6" id="KW-0812">Transmembrane</keyword>
<feature type="transmembrane region" description="Helical" evidence="6">
    <location>
        <begin position="93"/>
        <end position="116"/>
    </location>
</feature>
<evidence type="ECO:0000256" key="3">
    <source>
        <dbReference type="ARBA" id="ARBA00022692"/>
    </source>
</evidence>
<reference evidence="9" key="1">
    <citation type="submission" date="2017-02" db="EMBL/GenBank/DDBJ databases">
        <title>Comparative genomics and description of representatives of a novel lineage of planctomycetes thriving in anoxic sediments.</title>
        <authorList>
            <person name="Spring S."/>
            <person name="Bunk B."/>
            <person name="Sproer C."/>
        </authorList>
    </citation>
    <scope>NUCLEOTIDE SEQUENCE [LARGE SCALE GENOMIC DNA]</scope>
    <source>
        <strain evidence="9">ST-NAGAB-D1</strain>
    </source>
</reference>
<dbReference type="GO" id="GO:0005886">
    <property type="term" value="C:plasma membrane"/>
    <property type="evidence" value="ECO:0007669"/>
    <property type="project" value="UniProtKB-SubCell"/>
</dbReference>
<protein>
    <submittedName>
        <fullName evidence="8">L-fucose permease</fullName>
    </submittedName>
</protein>
<organism evidence="8 9">
    <name type="scientific">Anaerohalosphaera lusitana</name>
    <dbReference type="NCBI Taxonomy" id="1936003"/>
    <lineage>
        <taxon>Bacteria</taxon>
        <taxon>Pseudomonadati</taxon>
        <taxon>Planctomycetota</taxon>
        <taxon>Phycisphaerae</taxon>
        <taxon>Sedimentisphaerales</taxon>
        <taxon>Anaerohalosphaeraceae</taxon>
        <taxon>Anaerohalosphaera</taxon>
    </lineage>
</organism>
<comment type="subcellular location">
    <subcellularLocation>
        <location evidence="1">Cell inner membrane</location>
        <topology evidence="1">Multi-pass membrane protein</topology>
    </subcellularLocation>
</comment>
<dbReference type="PANTHER" id="PTHR43702">
    <property type="entry name" value="L-FUCOSE-PROTON SYMPORTER"/>
    <property type="match status" value="1"/>
</dbReference>
<dbReference type="InterPro" id="IPR036259">
    <property type="entry name" value="MFS_trans_sf"/>
</dbReference>
<proteinExistence type="predicted"/>
<keyword evidence="4 6" id="KW-1133">Transmembrane helix</keyword>
<evidence type="ECO:0000256" key="6">
    <source>
        <dbReference type="SAM" id="Phobius"/>
    </source>
</evidence>
<dbReference type="SUPFAM" id="SSF103473">
    <property type="entry name" value="MFS general substrate transporter"/>
    <property type="match status" value="1"/>
</dbReference>